<proteinExistence type="predicted"/>
<sequence length="191" mass="22358">MTKYREILRLKSLGFSERNIAHSCGVSRNTVAKVTQKAMEMNLSWPLDFDMTDSALAELLFPKSKSATNRRMPDFDYIRKELLRNGVNKKLLWVEYCEECRLNGEDPLMYSQFCYYIQKEEEKRRATMHIPRKPGQQIEVDWAGAPAHIIDPDTGEITDASLLSEDRPVSHIKQFFRKRRPYKNPGHFPNM</sequence>
<reference evidence="2" key="1">
    <citation type="submission" date="2023-10" db="EMBL/GenBank/DDBJ databases">
        <title>Genome sequence of Blautia coccoides DSM 935.</title>
        <authorList>
            <person name="Boeer T."/>
            <person name="Bengelsdorf F.R."/>
            <person name="Daniel R."/>
            <person name="Poehlein A."/>
        </authorList>
    </citation>
    <scope>NUCLEOTIDE SEQUENCE [LARGE SCALE GENOMIC DNA]</scope>
    <source>
        <strain evidence="2">DSM 935</strain>
    </source>
</reference>
<dbReference type="Proteomes" id="UP001325248">
    <property type="component" value="Chromosome"/>
</dbReference>
<keyword evidence="3" id="KW-1185">Reference proteome</keyword>
<dbReference type="EMBL" id="CP136422">
    <property type="protein sequence ID" value="WPX75804.1"/>
    <property type="molecule type" value="Genomic_DNA"/>
</dbReference>
<dbReference type="PROSITE" id="PS50532">
    <property type="entry name" value="HTH_IS408"/>
    <property type="match status" value="1"/>
</dbReference>
<gene>
    <name evidence="2" type="ORF">BLCOC_41700</name>
</gene>
<dbReference type="InterPro" id="IPR017895">
    <property type="entry name" value="HTH_IS408/IS1162_type"/>
</dbReference>
<evidence type="ECO:0000259" key="1">
    <source>
        <dbReference type="PROSITE" id="PS50532"/>
    </source>
</evidence>
<feature type="domain" description="HTH IS408-type" evidence="1">
    <location>
        <begin position="4"/>
        <end position="82"/>
    </location>
</feature>
<organism evidence="2 3">
    <name type="scientific">Blautia producta</name>
    <dbReference type="NCBI Taxonomy" id="33035"/>
    <lineage>
        <taxon>Bacteria</taxon>
        <taxon>Bacillati</taxon>
        <taxon>Bacillota</taxon>
        <taxon>Clostridia</taxon>
        <taxon>Lachnospirales</taxon>
        <taxon>Lachnospiraceae</taxon>
        <taxon>Blautia</taxon>
    </lineage>
</organism>
<name>A0ABZ0UEX8_9FIRM</name>
<protein>
    <recommendedName>
        <fullName evidence="1">HTH IS408-type domain-containing protein</fullName>
    </recommendedName>
</protein>
<accession>A0ABZ0UEX8</accession>
<evidence type="ECO:0000313" key="2">
    <source>
        <dbReference type="EMBL" id="WPX75804.1"/>
    </source>
</evidence>
<evidence type="ECO:0000313" key="3">
    <source>
        <dbReference type="Proteomes" id="UP001325248"/>
    </source>
</evidence>